<dbReference type="EMBL" id="JXXE01000056">
    <property type="protein sequence ID" value="KIZ47689.1"/>
    <property type="molecule type" value="Genomic_DNA"/>
</dbReference>
<dbReference type="AlphaFoldDB" id="A0A0D7F3R1"/>
<dbReference type="OrthoDB" id="9795242at2"/>
<dbReference type="GO" id="GO:0003677">
    <property type="term" value="F:DNA binding"/>
    <property type="evidence" value="ECO:0007669"/>
    <property type="project" value="UniProtKB-UniRule"/>
</dbReference>
<dbReference type="InterPro" id="IPR009057">
    <property type="entry name" value="Homeodomain-like_sf"/>
</dbReference>
<dbReference type="PROSITE" id="PS01081">
    <property type="entry name" value="HTH_TETR_1"/>
    <property type="match status" value="1"/>
</dbReference>
<protein>
    <submittedName>
        <fullName evidence="6">TetR family transcriptional regulator</fullName>
    </submittedName>
</protein>
<dbReference type="InterPro" id="IPR001647">
    <property type="entry name" value="HTH_TetR"/>
</dbReference>
<dbReference type="InterPro" id="IPR011075">
    <property type="entry name" value="TetR_C"/>
</dbReference>
<dbReference type="PANTHER" id="PTHR47506">
    <property type="entry name" value="TRANSCRIPTIONAL REGULATORY PROTEIN"/>
    <property type="match status" value="1"/>
</dbReference>
<dbReference type="PRINTS" id="PR00455">
    <property type="entry name" value="HTHTETR"/>
</dbReference>
<name>A0A0D7F3R1_RHOPL</name>
<dbReference type="InterPro" id="IPR036271">
    <property type="entry name" value="Tet_transcr_reg_TetR-rel_C_sf"/>
</dbReference>
<dbReference type="SUPFAM" id="SSF46689">
    <property type="entry name" value="Homeodomain-like"/>
    <property type="match status" value="1"/>
</dbReference>
<evidence type="ECO:0000259" key="5">
    <source>
        <dbReference type="PROSITE" id="PS50977"/>
    </source>
</evidence>
<evidence type="ECO:0000313" key="7">
    <source>
        <dbReference type="Proteomes" id="UP000032515"/>
    </source>
</evidence>
<dbReference type="Gene3D" id="1.10.357.10">
    <property type="entry name" value="Tetracycline Repressor, domain 2"/>
    <property type="match status" value="1"/>
</dbReference>
<dbReference type="Proteomes" id="UP000032515">
    <property type="component" value="Unassembled WGS sequence"/>
</dbReference>
<evidence type="ECO:0000256" key="1">
    <source>
        <dbReference type="ARBA" id="ARBA00023015"/>
    </source>
</evidence>
<keyword evidence="2 4" id="KW-0238">DNA-binding</keyword>
<accession>A0A0D7F3R1</accession>
<dbReference type="Pfam" id="PF00440">
    <property type="entry name" value="TetR_N"/>
    <property type="match status" value="1"/>
</dbReference>
<dbReference type="PATRIC" id="fig|1076.23.peg.5913"/>
<keyword evidence="3" id="KW-0804">Transcription</keyword>
<dbReference type="Gene3D" id="1.10.10.60">
    <property type="entry name" value="Homeodomain-like"/>
    <property type="match status" value="1"/>
</dbReference>
<dbReference type="SUPFAM" id="SSF48498">
    <property type="entry name" value="Tetracyclin repressor-like, C-terminal domain"/>
    <property type="match status" value="1"/>
</dbReference>
<dbReference type="PANTHER" id="PTHR47506:SF1">
    <property type="entry name" value="HTH-TYPE TRANSCRIPTIONAL REGULATOR YJDC"/>
    <property type="match status" value="1"/>
</dbReference>
<dbReference type="PROSITE" id="PS50977">
    <property type="entry name" value="HTH_TETR_2"/>
    <property type="match status" value="1"/>
</dbReference>
<comment type="caution">
    <text evidence="6">The sequence shown here is derived from an EMBL/GenBank/DDBJ whole genome shotgun (WGS) entry which is preliminary data.</text>
</comment>
<dbReference type="RefSeq" id="WP_044405578.1">
    <property type="nucleotide sequence ID" value="NZ_JXXE01000056.1"/>
</dbReference>
<proteinExistence type="predicted"/>
<dbReference type="Pfam" id="PF16925">
    <property type="entry name" value="TetR_C_13"/>
    <property type="match status" value="1"/>
</dbReference>
<evidence type="ECO:0000313" key="6">
    <source>
        <dbReference type="EMBL" id="KIZ47689.1"/>
    </source>
</evidence>
<feature type="domain" description="HTH tetR-type" evidence="5">
    <location>
        <begin position="8"/>
        <end position="68"/>
    </location>
</feature>
<evidence type="ECO:0000256" key="4">
    <source>
        <dbReference type="PROSITE-ProRule" id="PRU00335"/>
    </source>
</evidence>
<keyword evidence="1" id="KW-0805">Transcription regulation</keyword>
<reference evidence="6 7" key="1">
    <citation type="submission" date="2014-11" db="EMBL/GenBank/DDBJ databases">
        <title>Genomics and ecophysiology of heterotrophic nitrogen fixing bacteria isolated from estuarine surface water.</title>
        <authorList>
            <person name="Bentzon-Tilia M."/>
            <person name="Severin I."/>
            <person name="Hansen L.H."/>
            <person name="Riemann L."/>
        </authorList>
    </citation>
    <scope>NUCLEOTIDE SEQUENCE [LARGE SCALE GENOMIC DNA]</scope>
    <source>
        <strain evidence="6 7">BAL398</strain>
    </source>
</reference>
<dbReference type="InterPro" id="IPR023772">
    <property type="entry name" value="DNA-bd_HTH_TetR-type_CS"/>
</dbReference>
<sequence>MAIGRPREFDIDLALNLAMQVFWRKGYEGASMADLTEAMGITKPSLYAAFGNKEELFRKAFDRYVDGPGGYVRIALEKPTARAVVEHILHAAADALSGPDHPPGCLAVQGALTCGDAAETIKQELMARRAKGEDDLRLRFERAKEEGDLPADCDAADLARYVSTILQGMAVQAAGGVRRDQLRKIADMTLRNWPPA</sequence>
<evidence type="ECO:0000256" key="3">
    <source>
        <dbReference type="ARBA" id="ARBA00023163"/>
    </source>
</evidence>
<gene>
    <name evidence="6" type="ORF">OO17_03010</name>
</gene>
<evidence type="ECO:0000256" key="2">
    <source>
        <dbReference type="ARBA" id="ARBA00023125"/>
    </source>
</evidence>
<feature type="DNA-binding region" description="H-T-H motif" evidence="4">
    <location>
        <begin position="31"/>
        <end position="50"/>
    </location>
</feature>
<organism evidence="6 7">
    <name type="scientific">Rhodopseudomonas palustris</name>
    <dbReference type="NCBI Taxonomy" id="1076"/>
    <lineage>
        <taxon>Bacteria</taxon>
        <taxon>Pseudomonadati</taxon>
        <taxon>Pseudomonadota</taxon>
        <taxon>Alphaproteobacteria</taxon>
        <taxon>Hyphomicrobiales</taxon>
        <taxon>Nitrobacteraceae</taxon>
        <taxon>Rhodopseudomonas</taxon>
    </lineage>
</organism>